<reference evidence="10" key="1">
    <citation type="submission" date="2010-08" db="EMBL/GenBank/DDBJ databases">
        <authorList>
            <consortium name="Caenorhabditis japonica Sequencing Consortium"/>
            <person name="Wilson R.K."/>
        </authorList>
    </citation>
    <scope>NUCLEOTIDE SEQUENCE [LARGE SCALE GENOMIC DNA]</scope>
    <source>
        <strain evidence="10">DF5081</strain>
    </source>
</reference>
<organism evidence="9 10">
    <name type="scientific">Caenorhabditis japonica</name>
    <dbReference type="NCBI Taxonomy" id="281687"/>
    <lineage>
        <taxon>Eukaryota</taxon>
        <taxon>Metazoa</taxon>
        <taxon>Ecdysozoa</taxon>
        <taxon>Nematoda</taxon>
        <taxon>Chromadorea</taxon>
        <taxon>Rhabditida</taxon>
        <taxon>Rhabditina</taxon>
        <taxon>Rhabditomorpha</taxon>
        <taxon>Rhabditoidea</taxon>
        <taxon>Rhabditidae</taxon>
        <taxon>Peloderinae</taxon>
        <taxon>Caenorhabditis</taxon>
    </lineage>
</organism>
<feature type="region of interest" description="Disordered" evidence="7">
    <location>
        <begin position="1"/>
        <end position="48"/>
    </location>
</feature>
<evidence type="ECO:0000256" key="4">
    <source>
        <dbReference type="ARBA" id="ARBA00022776"/>
    </source>
</evidence>
<evidence type="ECO:0000313" key="10">
    <source>
        <dbReference type="Proteomes" id="UP000005237"/>
    </source>
</evidence>
<evidence type="ECO:0000313" key="9">
    <source>
        <dbReference type="EnsemblMetazoa" id="CJA01007.1"/>
    </source>
</evidence>
<evidence type="ECO:0000256" key="1">
    <source>
        <dbReference type="ARBA" id="ARBA00004286"/>
    </source>
</evidence>
<keyword evidence="6" id="KW-0131">Cell cycle</keyword>
<dbReference type="InterPro" id="IPR025977">
    <property type="entry name" value="Cnd3_C"/>
</dbReference>
<feature type="region of interest" description="Disordered" evidence="7">
    <location>
        <begin position="989"/>
        <end position="1115"/>
    </location>
</feature>
<name>A0A8R1HKF3_CAEJA</name>
<dbReference type="GO" id="GO:0000796">
    <property type="term" value="C:condensin complex"/>
    <property type="evidence" value="ECO:0007669"/>
    <property type="project" value="InterPro"/>
</dbReference>
<sequence>MPPKKRFRGPKLATVREELPTSSAQIEEDQLENEEFNNERGEPATERDDVAMLDSQTTKDMALAETNAKKRKSFAEKFCQEIDIRLSMMFEEVSVVEHRARVFKMIALATIEIFKEENMDENGGEGGIKALRNDDILVKFLLNFLEMWAKSTNVAARINTNTFINYFFETGADKIPKSADAFCGFSLQVSEKLYCLLTNSLRDREHTARVSAIRGLGLLQKHPIPSNWSDEAKSMSPRELLMRSFRDSAWECRLAAIEEFNPREGDIPILSDIIQFDKSLKVRLAALEKFGDCRPNKHVREKVEVVDLSLKDHEVVVRDMGKKVLRKWVKKLAEKWSDGQKSKSNDDVIETDVNDCPMEFTENKSKGFILAGAALVLLWLSDVPETVESHAILKRICQHLLDVIRHMYHCHQEPVNAFADVIMNDLRGDGIDYAVPIITKSTIGGILEASELATSADISTNRAMVFFWRCIIEYMVDRKRTEGDKMGALMRFVAPLKTMVEHFQNILEKLKYLEDKRNTFDEENQTDVIYVLEMSLVENFLLVMRHAHSEQAGLDAYRELLVSMLTNCCYQKKVVDLIVIELSQFYTDCPEDFLSLVYAKMNQLRQKFRNGKIPQLEGTVLVGEAKIVEKCEEDGKSAAQIMELHNLMVINSVLKTGILKEWANEYHDRYGKVFQRNIVSADLDSRVLALECIGIIGMYDLNKSKKILGEVIQNFKNEKEPVLGTLITVLTDLTIEHGMDQVDVIMAKNSKDKSLLSLLTDIIVSEEPGRVSHLLLESVEGLAKILLHLKVDPYSQLWQRAMVSLMFRASYAITDRFSARIRSTIIVMLQFFCSLKKTNQLLVVKSFHKFFEMWAFTSNISYLAPNPIEMIPRLKRCAAAFVSLTRHSVLNPEERNKNQPTHVTLVDDILYELVSNPDSTSVDFYLHALYSIEYESFTRTELNKIYGDLEPYIAVHDADDDKHRFNELRRVQKKIAKMLGINLYSNEEENADEMTTAPPTRNESRAASYRVKKAPSVATVIEEQEEEMEENPEDPSTFSKRAPTPARRGRAPRSQPSSAQKKKKEEDALNILSSPQRNPRRPPSRQNTGSRPTAAPTSAVRTAPPRSSRRLRSDK</sequence>
<evidence type="ECO:0000256" key="3">
    <source>
        <dbReference type="ARBA" id="ARBA00022618"/>
    </source>
</evidence>
<dbReference type="PANTHER" id="PTHR14418:SF5">
    <property type="entry name" value="CONDENSIN COMPLEX SUBUNIT 3"/>
    <property type="match status" value="1"/>
</dbReference>
<evidence type="ECO:0000256" key="5">
    <source>
        <dbReference type="ARBA" id="ARBA00023067"/>
    </source>
</evidence>
<dbReference type="GO" id="GO:0051301">
    <property type="term" value="P:cell division"/>
    <property type="evidence" value="ECO:0007669"/>
    <property type="project" value="UniProtKB-KW"/>
</dbReference>
<protein>
    <submittedName>
        <fullName evidence="9">Cnd3 domain-containing protein</fullName>
    </submittedName>
</protein>
<feature type="compositionally biased region" description="Basic and acidic residues" evidence="7">
    <location>
        <begin position="37"/>
        <end position="48"/>
    </location>
</feature>
<dbReference type="AlphaFoldDB" id="A0A8R1HKF3"/>
<dbReference type="GO" id="GO:0007076">
    <property type="term" value="P:mitotic chromosome condensation"/>
    <property type="evidence" value="ECO:0007669"/>
    <property type="project" value="InterPro"/>
</dbReference>
<dbReference type="Proteomes" id="UP000005237">
    <property type="component" value="Unassembled WGS sequence"/>
</dbReference>
<keyword evidence="2" id="KW-0158">Chromosome</keyword>
<keyword evidence="4" id="KW-0498">Mitosis</keyword>
<accession>A0A8R1HKF3</accession>
<comment type="subcellular location">
    <subcellularLocation>
        <location evidence="1">Chromosome</location>
    </subcellularLocation>
</comment>
<evidence type="ECO:0000256" key="7">
    <source>
        <dbReference type="SAM" id="MobiDB-lite"/>
    </source>
</evidence>
<feature type="compositionally biased region" description="Polar residues" evidence="7">
    <location>
        <begin position="1088"/>
        <end position="1100"/>
    </location>
</feature>
<reference evidence="9" key="2">
    <citation type="submission" date="2022-06" db="UniProtKB">
        <authorList>
            <consortium name="EnsemblMetazoa"/>
        </authorList>
    </citation>
    <scope>IDENTIFICATION</scope>
    <source>
        <strain evidence="9">DF5081</strain>
    </source>
</reference>
<evidence type="ECO:0000259" key="8">
    <source>
        <dbReference type="Pfam" id="PF12719"/>
    </source>
</evidence>
<keyword evidence="10" id="KW-1185">Reference proteome</keyword>
<dbReference type="GO" id="GO:0005737">
    <property type="term" value="C:cytoplasm"/>
    <property type="evidence" value="ECO:0007669"/>
    <property type="project" value="TreeGrafter"/>
</dbReference>
<feature type="compositionally biased region" description="Acidic residues" evidence="7">
    <location>
        <begin position="26"/>
        <end position="36"/>
    </location>
</feature>
<keyword evidence="3" id="KW-0132">Cell division</keyword>
<evidence type="ECO:0000256" key="6">
    <source>
        <dbReference type="ARBA" id="ARBA00023306"/>
    </source>
</evidence>
<dbReference type="PANTHER" id="PTHR14418">
    <property type="entry name" value="CONDENSIN COMPLEX SUBUNIT 3-RELATED"/>
    <property type="match status" value="1"/>
</dbReference>
<feature type="domain" description="Nuclear condensin complex subunit 3 C-terminal" evidence="8">
    <location>
        <begin position="678"/>
        <end position="930"/>
    </location>
</feature>
<dbReference type="InterPro" id="IPR016024">
    <property type="entry name" value="ARM-type_fold"/>
</dbReference>
<dbReference type="Pfam" id="PF12719">
    <property type="entry name" value="Cnd3"/>
    <property type="match status" value="1"/>
</dbReference>
<dbReference type="SUPFAM" id="SSF48371">
    <property type="entry name" value="ARM repeat"/>
    <property type="match status" value="1"/>
</dbReference>
<evidence type="ECO:0000256" key="2">
    <source>
        <dbReference type="ARBA" id="ARBA00022454"/>
    </source>
</evidence>
<keyword evidence="5" id="KW-0226">DNA condensation</keyword>
<feature type="compositionally biased region" description="Acidic residues" evidence="7">
    <location>
        <begin position="1022"/>
        <end position="1033"/>
    </location>
</feature>
<proteinExistence type="predicted"/>
<dbReference type="EnsemblMetazoa" id="CJA01007.1">
    <property type="protein sequence ID" value="CJA01007.1"/>
    <property type="gene ID" value="WBGene00120211"/>
</dbReference>
<dbReference type="InterPro" id="IPR027165">
    <property type="entry name" value="CND3"/>
</dbReference>
<dbReference type="GO" id="GO:0000793">
    <property type="term" value="C:condensed chromosome"/>
    <property type="evidence" value="ECO:0007669"/>
    <property type="project" value="TreeGrafter"/>
</dbReference>